<evidence type="ECO:0000313" key="2">
    <source>
        <dbReference type="Proteomes" id="UP000315589"/>
    </source>
</evidence>
<accession>A0A554LLY9</accession>
<dbReference type="EMBL" id="VMGI01000016">
    <property type="protein sequence ID" value="TSC93649.1"/>
    <property type="molecule type" value="Genomic_DNA"/>
</dbReference>
<proteinExistence type="predicted"/>
<gene>
    <name evidence="1" type="ORF">CEN91_160</name>
</gene>
<reference evidence="1 2" key="1">
    <citation type="submission" date="2017-07" db="EMBL/GenBank/DDBJ databases">
        <title>Mechanisms for carbon and nitrogen cycling indicate functional differentiation within the Candidate Phyla Radiation.</title>
        <authorList>
            <person name="Danczak R.E."/>
            <person name="Johnston M.D."/>
            <person name="Kenah C."/>
            <person name="Slattery M."/>
            <person name="Wrighton K.C."/>
            <person name="Wilkins M.J."/>
        </authorList>
    </citation>
    <scope>NUCLEOTIDE SEQUENCE [LARGE SCALE GENOMIC DNA]</scope>
    <source>
        <strain evidence="1">Licking1014_85</strain>
    </source>
</reference>
<dbReference type="InterPro" id="IPR029063">
    <property type="entry name" value="SAM-dependent_MTases_sf"/>
</dbReference>
<dbReference type="Proteomes" id="UP000315589">
    <property type="component" value="Unassembled WGS sequence"/>
</dbReference>
<organism evidence="1 2">
    <name type="scientific">Candidatus Berkelbacteria bacterium Licking1014_85</name>
    <dbReference type="NCBI Taxonomy" id="2017148"/>
    <lineage>
        <taxon>Bacteria</taxon>
        <taxon>Candidatus Berkelbacteria</taxon>
    </lineage>
</organism>
<name>A0A554LLY9_9BACT</name>
<keyword evidence="1" id="KW-0489">Methyltransferase</keyword>
<dbReference type="AlphaFoldDB" id="A0A554LLY9"/>
<protein>
    <submittedName>
        <fullName evidence="1">Adenine-specific DNA methylase</fullName>
    </submittedName>
</protein>
<dbReference type="Gene3D" id="3.40.50.150">
    <property type="entry name" value="Vaccinia Virus protein VP39"/>
    <property type="match status" value="1"/>
</dbReference>
<feature type="non-terminal residue" evidence="1">
    <location>
        <position position="1"/>
    </location>
</feature>
<dbReference type="SUPFAM" id="SSF53335">
    <property type="entry name" value="S-adenosyl-L-methionine-dependent methyltransferases"/>
    <property type="match status" value="1"/>
</dbReference>
<sequence length="431" mass="49199">SAWTQHSDFYPSGPYMEQNVWNKFDSAINGHQGLLKAKAESNAIFKNIKIGSSFEQVISGKANVYIYNGSCLDLMKKIPDESVDYIFTDPPYDAAIQFGELSYMWVSWLKMNGDYLKDVVDNEIVRNERQHKDFTVYHSLLSSGFQKMFKVLRPDSYLTVTFHNPTFKVRNATIRAGVFAGFEFQKIHHQELARPSAKSLLQPFGSAQGDFYLRFKKSEVTVSHPKEIDETRFEAIVVDSTIALLAERAEPTPYTIIINYIDPVLAKQGFFGSLHTGLDINTVLKEHLDKEFVLLPVKVGDAEGKLWWFKDTSIVPRLNEIPLTERVEQTVYRKLYERGRVTFTEMWNAVSTEFPNSLTSDSTSIMDALKIYARTVSGGYWLLKPEIQHRINQHSEIIAILALVNTGFIERADCHQAIGLTFKRGQEPVWG</sequence>
<evidence type="ECO:0000313" key="1">
    <source>
        <dbReference type="EMBL" id="TSC93649.1"/>
    </source>
</evidence>
<dbReference type="GO" id="GO:0032259">
    <property type="term" value="P:methylation"/>
    <property type="evidence" value="ECO:0007669"/>
    <property type="project" value="UniProtKB-KW"/>
</dbReference>
<comment type="caution">
    <text evidence="1">The sequence shown here is derived from an EMBL/GenBank/DDBJ whole genome shotgun (WGS) entry which is preliminary data.</text>
</comment>
<dbReference type="GO" id="GO:0008168">
    <property type="term" value="F:methyltransferase activity"/>
    <property type="evidence" value="ECO:0007669"/>
    <property type="project" value="UniProtKB-KW"/>
</dbReference>
<dbReference type="PROSITE" id="PS00092">
    <property type="entry name" value="N6_MTASE"/>
    <property type="match status" value="1"/>
</dbReference>
<dbReference type="GO" id="GO:0003676">
    <property type="term" value="F:nucleic acid binding"/>
    <property type="evidence" value="ECO:0007669"/>
    <property type="project" value="InterPro"/>
</dbReference>
<dbReference type="InterPro" id="IPR002052">
    <property type="entry name" value="DNA_methylase_N6_adenine_CS"/>
</dbReference>
<keyword evidence="1" id="KW-0808">Transferase</keyword>